<dbReference type="STRING" id="861266.ARTSIC4J27_941"/>
<organism evidence="2 3">
    <name type="scientific">Pseudarthrobacter siccitolerans</name>
    <dbReference type="NCBI Taxonomy" id="861266"/>
    <lineage>
        <taxon>Bacteria</taxon>
        <taxon>Bacillati</taxon>
        <taxon>Actinomycetota</taxon>
        <taxon>Actinomycetes</taxon>
        <taxon>Micrococcales</taxon>
        <taxon>Micrococcaceae</taxon>
        <taxon>Pseudarthrobacter</taxon>
    </lineage>
</organism>
<evidence type="ECO:0000259" key="1">
    <source>
        <dbReference type="Pfam" id="PF04892"/>
    </source>
</evidence>
<protein>
    <submittedName>
        <fullName evidence="2">VanZ family protein</fullName>
    </submittedName>
</protein>
<accession>A0A024GYJ8</accession>
<gene>
    <name evidence="2" type="ORF">ARTSIC4J27_941</name>
</gene>
<dbReference type="AlphaFoldDB" id="A0A024GYJ8"/>
<dbReference type="InterPro" id="IPR006976">
    <property type="entry name" value="VanZ-like"/>
</dbReference>
<sequence length="131" mass="14445">MLVPLALIAFWPSPVDHAVQGQLATILQFLHRHGIPSWFNYNFFEAAANVAVFVPPGMVSSLAYPEQRWWQIGIWGLLTSCCMELGQLLFLQNRFASPIDLVTNASGAAVGAMLTSVALMKLQDSRAQERA</sequence>
<evidence type="ECO:0000313" key="3">
    <source>
        <dbReference type="Proteomes" id="UP000035722"/>
    </source>
</evidence>
<name>A0A024GYJ8_9MICC</name>
<comment type="caution">
    <text evidence="2">The sequence shown here is derived from an EMBL/GenBank/DDBJ whole genome shotgun (WGS) entry which is preliminary data.</text>
</comment>
<dbReference type="Proteomes" id="UP000035722">
    <property type="component" value="Unassembled WGS sequence"/>
</dbReference>
<reference evidence="3" key="1">
    <citation type="journal article" date="2014" name="Genome Announc.">
        <title>Genome Sequence of Arthrobacter siccitolerans 4J27, a Xeroprotectant-Producing Desiccation-Tolerant Microorganism.</title>
        <authorList>
            <person name="Manzanera M."/>
            <person name="Santa-Cruz-Calvo L."/>
            <person name="Vilchez J.I."/>
            <person name="Garcia-Fontana C."/>
            <person name="Silva-Castro G.A."/>
            <person name="Calvo C."/>
            <person name="Gonzalez-Lopez J."/>
        </authorList>
    </citation>
    <scope>NUCLEOTIDE SEQUENCE [LARGE SCALE GENOMIC DNA]</scope>
    <source>
        <strain evidence="3">4J27</strain>
    </source>
</reference>
<proteinExistence type="predicted"/>
<feature type="domain" description="VanZ-like" evidence="1">
    <location>
        <begin position="5"/>
        <end position="117"/>
    </location>
</feature>
<dbReference type="RefSeq" id="WP_083435321.1">
    <property type="nucleotide sequence ID" value="NZ_CAQI01000031.1"/>
</dbReference>
<dbReference type="EMBL" id="CAQI01000031">
    <property type="protein sequence ID" value="CCQ45010.1"/>
    <property type="molecule type" value="Genomic_DNA"/>
</dbReference>
<keyword evidence="3" id="KW-1185">Reference proteome</keyword>
<dbReference type="Pfam" id="PF04892">
    <property type="entry name" value="VanZ"/>
    <property type="match status" value="1"/>
</dbReference>
<evidence type="ECO:0000313" key="2">
    <source>
        <dbReference type="EMBL" id="CCQ45010.1"/>
    </source>
</evidence>
<dbReference type="OrthoDB" id="3787741at2"/>